<protein>
    <submittedName>
        <fullName evidence="2">Uncharacterized protein</fullName>
    </submittedName>
</protein>
<name>A0AA36D754_9BILA</name>
<evidence type="ECO:0000256" key="1">
    <source>
        <dbReference type="SAM" id="MobiDB-lite"/>
    </source>
</evidence>
<gene>
    <name evidence="2" type="ORF">MSPICULIGERA_LOCUS19191</name>
</gene>
<accession>A0AA36D754</accession>
<comment type="caution">
    <text evidence="2">The sequence shown here is derived from an EMBL/GenBank/DDBJ whole genome shotgun (WGS) entry which is preliminary data.</text>
</comment>
<reference evidence="2" key="1">
    <citation type="submission" date="2023-06" db="EMBL/GenBank/DDBJ databases">
        <authorList>
            <person name="Delattre M."/>
        </authorList>
    </citation>
    <scope>NUCLEOTIDE SEQUENCE</scope>
    <source>
        <strain evidence="2">AF72</strain>
    </source>
</reference>
<organism evidence="2 3">
    <name type="scientific">Mesorhabditis spiculigera</name>
    <dbReference type="NCBI Taxonomy" id="96644"/>
    <lineage>
        <taxon>Eukaryota</taxon>
        <taxon>Metazoa</taxon>
        <taxon>Ecdysozoa</taxon>
        <taxon>Nematoda</taxon>
        <taxon>Chromadorea</taxon>
        <taxon>Rhabditida</taxon>
        <taxon>Rhabditina</taxon>
        <taxon>Rhabditomorpha</taxon>
        <taxon>Rhabditoidea</taxon>
        <taxon>Rhabditidae</taxon>
        <taxon>Mesorhabditinae</taxon>
        <taxon>Mesorhabditis</taxon>
    </lineage>
</organism>
<keyword evidence="3" id="KW-1185">Reference proteome</keyword>
<evidence type="ECO:0000313" key="3">
    <source>
        <dbReference type="Proteomes" id="UP001177023"/>
    </source>
</evidence>
<dbReference type="EMBL" id="CATQJA010002662">
    <property type="protein sequence ID" value="CAJ0581022.1"/>
    <property type="molecule type" value="Genomic_DNA"/>
</dbReference>
<proteinExistence type="predicted"/>
<sequence length="154" mass="17135">MATLFELSADDLYALVKKIRPEASADIDPKDAASLQSKVTEWLLLNRYSTLHKFAKTENDDWDVNKDLDCDSCKNFKDKHKIQPKVVVSQPTAQGEFLTFDVKGGEPLPTSPKPPESLASERSCTTKARECAAVCCRPTNKAFTLLTACLRRKA</sequence>
<feature type="non-terminal residue" evidence="2">
    <location>
        <position position="154"/>
    </location>
</feature>
<feature type="region of interest" description="Disordered" evidence="1">
    <location>
        <begin position="101"/>
        <end position="121"/>
    </location>
</feature>
<evidence type="ECO:0000313" key="2">
    <source>
        <dbReference type="EMBL" id="CAJ0581022.1"/>
    </source>
</evidence>
<dbReference type="AlphaFoldDB" id="A0AA36D754"/>
<dbReference type="Proteomes" id="UP001177023">
    <property type="component" value="Unassembled WGS sequence"/>
</dbReference>